<dbReference type="InterPro" id="IPR059000">
    <property type="entry name" value="ATPase_P-type_domA"/>
</dbReference>
<evidence type="ECO:0000256" key="16">
    <source>
        <dbReference type="ARBA" id="ARBA00023053"/>
    </source>
</evidence>
<dbReference type="SMART" id="SM00831">
    <property type="entry name" value="Cation_ATPase_N"/>
    <property type="match status" value="1"/>
</dbReference>
<dbReference type="InterPro" id="IPR004014">
    <property type="entry name" value="ATPase_P-typ_cation-transptr_N"/>
</dbReference>
<dbReference type="Gene3D" id="2.70.150.10">
    <property type="entry name" value="Calcium-transporting ATPase, cytoplasmic transduction domain A"/>
    <property type="match status" value="1"/>
</dbReference>
<dbReference type="CDD" id="cd02608">
    <property type="entry name" value="P-type_ATPase_Na-K_like"/>
    <property type="match status" value="1"/>
</dbReference>
<dbReference type="InterPro" id="IPR050510">
    <property type="entry name" value="Cation_transp_ATPase_P-type"/>
</dbReference>
<dbReference type="InterPro" id="IPR005775">
    <property type="entry name" value="P-type_ATPase_IIC"/>
</dbReference>
<dbReference type="Pfam" id="PF13246">
    <property type="entry name" value="Cation_ATPase"/>
    <property type="match status" value="1"/>
</dbReference>
<dbReference type="GO" id="GO:0005886">
    <property type="term" value="C:plasma membrane"/>
    <property type="evidence" value="ECO:0007669"/>
    <property type="project" value="UniProtKB-SubCell"/>
</dbReference>
<dbReference type="OrthoDB" id="3352408at2759"/>
<keyword evidence="18 20" id="KW-0472">Membrane</keyword>
<comment type="subcellular location">
    <subcellularLocation>
        <location evidence="1 20">Cell membrane</location>
        <topology evidence="1 20">Multi-pass membrane protein</topology>
    </subcellularLocation>
</comment>
<keyword evidence="16" id="KW-0915">Sodium</keyword>
<accession>A0A9B0U307</accession>
<evidence type="ECO:0000256" key="21">
    <source>
        <dbReference type="SAM" id="MobiDB-lite"/>
    </source>
</evidence>
<dbReference type="Gene3D" id="3.40.1110.10">
    <property type="entry name" value="Calcium-transporting ATPase, cytoplasmic domain N"/>
    <property type="match status" value="1"/>
</dbReference>
<feature type="transmembrane region" description="Helical" evidence="20">
    <location>
        <begin position="88"/>
        <end position="110"/>
    </location>
</feature>
<dbReference type="Proteomes" id="UP000504623">
    <property type="component" value="Unplaced"/>
</dbReference>
<feature type="transmembrane region" description="Helical" evidence="20">
    <location>
        <begin position="841"/>
        <end position="864"/>
    </location>
</feature>
<dbReference type="InterPro" id="IPR036412">
    <property type="entry name" value="HAD-like_sf"/>
</dbReference>
<gene>
    <name evidence="24" type="primary">ATP1A3</name>
</gene>
<dbReference type="InterPro" id="IPR006068">
    <property type="entry name" value="ATPase_P-typ_cation-transptr_C"/>
</dbReference>
<dbReference type="InterPro" id="IPR023214">
    <property type="entry name" value="HAD_sf"/>
</dbReference>
<dbReference type="NCBIfam" id="TIGR01106">
    <property type="entry name" value="ATPase-IIC_X-K"/>
    <property type="match status" value="1"/>
</dbReference>
<keyword evidence="19" id="KW-0739">Sodium transport</keyword>
<keyword evidence="12" id="KW-0460">Magnesium</keyword>
<evidence type="ECO:0000256" key="2">
    <source>
        <dbReference type="ARBA" id="ARBA00006934"/>
    </source>
</evidence>
<evidence type="ECO:0000256" key="12">
    <source>
        <dbReference type="ARBA" id="ARBA00022842"/>
    </source>
</evidence>
<reference evidence="24" key="1">
    <citation type="submission" date="2025-08" db="UniProtKB">
        <authorList>
            <consortium name="RefSeq"/>
        </authorList>
    </citation>
    <scope>IDENTIFICATION</scope>
    <source>
        <tissue evidence="24">Spleen</tissue>
    </source>
</reference>
<dbReference type="PRINTS" id="PR00121">
    <property type="entry name" value="NAKATPASE"/>
</dbReference>
<evidence type="ECO:0000256" key="1">
    <source>
        <dbReference type="ARBA" id="ARBA00004651"/>
    </source>
</evidence>
<evidence type="ECO:0000256" key="17">
    <source>
        <dbReference type="ARBA" id="ARBA00023065"/>
    </source>
</evidence>
<dbReference type="GO" id="GO:0005391">
    <property type="term" value="F:P-type sodium:potassium-exchanging transporter activity"/>
    <property type="evidence" value="ECO:0007669"/>
    <property type="project" value="TreeGrafter"/>
</dbReference>
<dbReference type="GO" id="GO:0005524">
    <property type="term" value="F:ATP binding"/>
    <property type="evidence" value="ECO:0007669"/>
    <property type="project" value="UniProtKB-KW"/>
</dbReference>
<evidence type="ECO:0000256" key="10">
    <source>
        <dbReference type="ARBA" id="ARBA00022741"/>
    </source>
</evidence>
<feature type="transmembrane region" description="Helical" evidence="20">
    <location>
        <begin position="122"/>
        <end position="141"/>
    </location>
</feature>
<keyword evidence="5 20" id="KW-0633">Potassium transport</keyword>
<dbReference type="InterPro" id="IPR023299">
    <property type="entry name" value="ATPase_P-typ_cyto_dom_N"/>
</dbReference>
<keyword evidence="9 20" id="KW-0479">Metal-binding</keyword>
<dbReference type="Pfam" id="PF00689">
    <property type="entry name" value="Cation_ATPase_C"/>
    <property type="match status" value="1"/>
</dbReference>
<evidence type="ECO:0000256" key="19">
    <source>
        <dbReference type="ARBA" id="ARBA00023201"/>
    </source>
</evidence>
<dbReference type="FunFam" id="3.40.1110.10:FF:000001">
    <property type="entry name" value="Sodium/potassium-transporting ATPase subunit alpha"/>
    <property type="match status" value="1"/>
</dbReference>
<dbReference type="NCBIfam" id="TIGR01494">
    <property type="entry name" value="ATPase_P-type"/>
    <property type="match status" value="2"/>
</dbReference>
<name>A0A9B0U307_CHRAS</name>
<evidence type="ECO:0000256" key="11">
    <source>
        <dbReference type="ARBA" id="ARBA00022840"/>
    </source>
</evidence>
<dbReference type="GO" id="GO:1990573">
    <property type="term" value="P:potassium ion import across plasma membrane"/>
    <property type="evidence" value="ECO:0007669"/>
    <property type="project" value="TreeGrafter"/>
</dbReference>
<dbReference type="Pfam" id="PF00122">
    <property type="entry name" value="E1-E2_ATPase"/>
    <property type="match status" value="1"/>
</dbReference>
<evidence type="ECO:0000256" key="3">
    <source>
        <dbReference type="ARBA" id="ARBA00022448"/>
    </source>
</evidence>
<dbReference type="FunFam" id="2.70.150.10:FF:000106">
    <property type="entry name" value="Sodium/potassium-transporting ATPase subunit alpha"/>
    <property type="match status" value="1"/>
</dbReference>
<evidence type="ECO:0000256" key="15">
    <source>
        <dbReference type="ARBA" id="ARBA00022989"/>
    </source>
</evidence>
<evidence type="ECO:0000259" key="22">
    <source>
        <dbReference type="SMART" id="SM00831"/>
    </source>
</evidence>
<evidence type="ECO:0000256" key="9">
    <source>
        <dbReference type="ARBA" id="ARBA00022723"/>
    </source>
</evidence>
<dbReference type="AlphaFoldDB" id="A0A9B0U307"/>
<evidence type="ECO:0000256" key="13">
    <source>
        <dbReference type="ARBA" id="ARBA00022958"/>
    </source>
</evidence>
<keyword evidence="14" id="KW-1278">Translocase</keyword>
<dbReference type="GO" id="GO:0030007">
    <property type="term" value="P:intracellular potassium ion homeostasis"/>
    <property type="evidence" value="ECO:0007669"/>
    <property type="project" value="TreeGrafter"/>
</dbReference>
<feature type="transmembrane region" description="Helical" evidence="20">
    <location>
        <begin position="313"/>
        <end position="336"/>
    </location>
</feature>
<keyword evidence="15 20" id="KW-1133">Transmembrane helix</keyword>
<feature type="transmembrane region" description="Helical" evidence="20">
    <location>
        <begin position="945"/>
        <end position="962"/>
    </location>
</feature>
<evidence type="ECO:0000256" key="20">
    <source>
        <dbReference type="RuleBase" id="RU362084"/>
    </source>
</evidence>
<evidence type="ECO:0000256" key="7">
    <source>
        <dbReference type="ARBA" id="ARBA00022607"/>
    </source>
</evidence>
<dbReference type="GO" id="GO:0006883">
    <property type="term" value="P:intracellular sodium ion homeostasis"/>
    <property type="evidence" value="ECO:0007669"/>
    <property type="project" value="TreeGrafter"/>
</dbReference>
<keyword evidence="7" id="KW-0740">Sodium/potassium transport</keyword>
<feature type="domain" description="Cation-transporting P-type ATPase N-terminal" evidence="22">
    <location>
        <begin position="34"/>
        <end position="108"/>
    </location>
</feature>
<dbReference type="SUPFAM" id="SSF81665">
    <property type="entry name" value="Calcium ATPase, transmembrane domain M"/>
    <property type="match status" value="1"/>
</dbReference>
<keyword evidence="23" id="KW-1185">Reference proteome</keyword>
<comment type="similarity">
    <text evidence="2 20">Belongs to the cation transport ATPase (P-type) (TC 3.A.3) family. Type IIC subfamily.</text>
</comment>
<dbReference type="InterPro" id="IPR008250">
    <property type="entry name" value="ATPase_P-typ_transduc_dom_A_sf"/>
</dbReference>
<feature type="compositionally biased region" description="Basic and acidic residues" evidence="21">
    <location>
        <begin position="17"/>
        <end position="26"/>
    </location>
</feature>
<dbReference type="SUPFAM" id="SSF81660">
    <property type="entry name" value="Metal cation-transporting ATPase, ATP-binding domain N"/>
    <property type="match status" value="1"/>
</dbReference>
<keyword evidence="4" id="KW-1003">Cell membrane</keyword>
<dbReference type="InterPro" id="IPR018303">
    <property type="entry name" value="ATPase_P-typ_P_site"/>
</dbReference>
<dbReference type="PANTHER" id="PTHR43294">
    <property type="entry name" value="SODIUM/POTASSIUM-TRANSPORTING ATPASE SUBUNIT ALPHA"/>
    <property type="match status" value="1"/>
</dbReference>
<feature type="transmembrane region" description="Helical" evidence="20">
    <location>
        <begin position="977"/>
        <end position="993"/>
    </location>
</feature>
<dbReference type="GO" id="GO:1902600">
    <property type="term" value="P:proton transmembrane transport"/>
    <property type="evidence" value="ECO:0007669"/>
    <property type="project" value="TreeGrafter"/>
</dbReference>
<dbReference type="PANTHER" id="PTHR43294:SF15">
    <property type="entry name" value="SODIUM_POTASSIUM-TRANSPORTING ATPASE SUBUNIT ALPHA-3"/>
    <property type="match status" value="1"/>
</dbReference>
<feature type="transmembrane region" description="Helical" evidence="20">
    <location>
        <begin position="283"/>
        <end position="307"/>
    </location>
</feature>
<feature type="region of interest" description="Disordered" evidence="21">
    <location>
        <begin position="1"/>
        <end position="26"/>
    </location>
</feature>
<keyword evidence="17 20" id="KW-0406">Ion transport</keyword>
<evidence type="ECO:0000313" key="24">
    <source>
        <dbReference type="RefSeq" id="XP_006871444.1"/>
    </source>
</evidence>
<dbReference type="GO" id="GO:0016887">
    <property type="term" value="F:ATP hydrolysis activity"/>
    <property type="evidence" value="ECO:0007669"/>
    <property type="project" value="InterPro"/>
</dbReference>
<dbReference type="GeneID" id="102826559"/>
<evidence type="ECO:0000256" key="5">
    <source>
        <dbReference type="ARBA" id="ARBA00022538"/>
    </source>
</evidence>
<dbReference type="FunFam" id="3.40.50.1000:FF:000004">
    <property type="entry name" value="Sodium/potassium-transporting ATPase subunit alpha"/>
    <property type="match status" value="1"/>
</dbReference>
<evidence type="ECO:0000256" key="8">
    <source>
        <dbReference type="ARBA" id="ARBA00022692"/>
    </source>
</evidence>
<dbReference type="GO" id="GO:0046872">
    <property type="term" value="F:metal ion binding"/>
    <property type="evidence" value="ECO:0007669"/>
    <property type="project" value="UniProtKB-KW"/>
</dbReference>
<evidence type="ECO:0000256" key="6">
    <source>
        <dbReference type="ARBA" id="ARBA00022553"/>
    </source>
</evidence>
<keyword evidence="13 20" id="KW-0630">Potassium</keyword>
<dbReference type="FunFam" id="1.20.1110.10:FF:000095">
    <property type="entry name" value="Sodium/potassium-transporting ATPase subunit alpha-1"/>
    <property type="match status" value="1"/>
</dbReference>
<feature type="transmembrane region" description="Helical" evidence="20">
    <location>
        <begin position="905"/>
        <end position="924"/>
    </location>
</feature>
<keyword evidence="8 20" id="KW-0812">Transmembrane</keyword>
<keyword evidence="3 20" id="KW-0813">Transport</keyword>
<keyword evidence="10 20" id="KW-0547">Nucleotide-binding</keyword>
<dbReference type="SUPFAM" id="SSF56784">
    <property type="entry name" value="HAD-like"/>
    <property type="match status" value="1"/>
</dbReference>
<evidence type="ECO:0000256" key="14">
    <source>
        <dbReference type="ARBA" id="ARBA00022967"/>
    </source>
</evidence>
<keyword evidence="11 20" id="KW-0067">ATP-binding</keyword>
<dbReference type="SFLD" id="SFLDG00002">
    <property type="entry name" value="C1.7:_P-type_atpase_like"/>
    <property type="match status" value="1"/>
</dbReference>
<sequence>MGDKKDDKSSPKKGKGGAKERRDMDDLKKEVAMTEHKMSVEEVCRKYNTDCVQGLTHSKAQEILARDGPNALTPPPTTPEWVKFCRQLFGGFSILLWIGAILCFLAYGIQAGTEDDPAGDNLYLGIVLAAVVIITGCFSYYQEAKSSKIMESFKNMVPQQALVIREGEKMQVNAEEVVVGDLVEIKGGDRVPADLRIISAHGCKVDNSSLTGESEPQTRSPDCTHDNPLETRNITFFSTNCVEGTARGVVVATGDRTVMGRIATLASGLEVGKTPIAIEIEHFIQLITGVAVFLGVSFFILSLILGYSWLEAVIFLIGIIVANVPEGLLATVTVCLTLTAKRMARKNCLVKNLEAVETLGSTSTICSDKTGTLTQNRMTVAHMWFDNQIHEADTTEDQSGTSFDKSSHTWVALSHIAGLCNRAVFKGGQDNIPVLKRDVAGDASESALLKCIELSSGSVKLMRERNKKVAEIPFNSTNKYQLSIHETEDPNDNRYLLVMKGAPERILDRCSTILLQGKEQPLDEEMKEAFQNAYLELGGLGERVLGFCHYYLPEEQFPKGFAFDCDDVNFTTDNLCFVGLMSMIDPPRAAVPDAVGKCRSAGIKVIMVTGDHPITAKAIAKGVGIISEGNETVEDIAARLNIPVSQVNPRDAKACVIHGTDLKDFSSEQIDEILQNHTEIVFARTSPQQKLIIVEGCQRQGAIVAVTGDGVNDSPALKKADIGVAMGIAGSDVSKQAADMILLDDNFASIVTGVEEGRLIFDNLKKSIAYTLTSNIPEITPFLLFIMANIPLPLGTITILCIDLGTDMVPAISLAYEAAESDIMKRQPRNPRTDKLVNERLISMAYGQIGMIQALGGFFSYFVILAENGFLPGNLVGIRLNWDDRTVNDLEDSYGQQWTYEQRKVVEFTCHTAFFVSIVVVQWADLIICKTRRNSVFQQGMKNKILIFGLFEETALAAFLSYCPGMDVALRMYPLKPSWWFCAFPYSFLIFVYDEIRKLILRRNPGGWVEKETYY</sequence>
<dbReference type="GO" id="GO:0036376">
    <property type="term" value="P:sodium ion export across plasma membrane"/>
    <property type="evidence" value="ECO:0007669"/>
    <property type="project" value="TreeGrafter"/>
</dbReference>
<dbReference type="SFLD" id="SFLDF00027">
    <property type="entry name" value="p-type_atpase"/>
    <property type="match status" value="1"/>
</dbReference>
<protein>
    <recommendedName>
        <fullName evidence="20">Sodium/potassium-transporting ATPase subunit alpha</fullName>
    </recommendedName>
</protein>
<evidence type="ECO:0000256" key="4">
    <source>
        <dbReference type="ARBA" id="ARBA00022475"/>
    </source>
</evidence>
<dbReference type="Pfam" id="PF00690">
    <property type="entry name" value="Cation_ATPase_N"/>
    <property type="match status" value="1"/>
</dbReference>
<feature type="compositionally biased region" description="Basic and acidic residues" evidence="21">
    <location>
        <begin position="1"/>
        <end position="10"/>
    </location>
</feature>
<dbReference type="CTD" id="478"/>
<evidence type="ECO:0000256" key="18">
    <source>
        <dbReference type="ARBA" id="ARBA00023136"/>
    </source>
</evidence>
<dbReference type="PROSITE" id="PS00154">
    <property type="entry name" value="ATPASE_E1_E2"/>
    <property type="match status" value="1"/>
</dbReference>
<dbReference type="SUPFAM" id="SSF81653">
    <property type="entry name" value="Calcium ATPase, transduction domain A"/>
    <property type="match status" value="1"/>
</dbReference>
<dbReference type="PRINTS" id="PR00119">
    <property type="entry name" value="CATATPASE"/>
</dbReference>
<dbReference type="InterPro" id="IPR023298">
    <property type="entry name" value="ATPase_P-typ_TM_dom_sf"/>
</dbReference>
<dbReference type="Gene3D" id="1.20.1110.10">
    <property type="entry name" value="Calcium-transporting ATPase, transmembrane domain"/>
    <property type="match status" value="1"/>
</dbReference>
<dbReference type="RefSeq" id="XP_006871444.1">
    <property type="nucleotide sequence ID" value="XM_006871382.1"/>
</dbReference>
<keyword evidence="6" id="KW-0597">Phosphoprotein</keyword>
<proteinExistence type="inferred from homology"/>
<dbReference type="InterPro" id="IPR044492">
    <property type="entry name" value="P_typ_ATPase_HD_dom"/>
</dbReference>
<dbReference type="Gene3D" id="3.40.50.1000">
    <property type="entry name" value="HAD superfamily/HAD-like"/>
    <property type="match status" value="1"/>
</dbReference>
<dbReference type="InterPro" id="IPR001757">
    <property type="entry name" value="P_typ_ATPase"/>
</dbReference>
<organism evidence="23 24">
    <name type="scientific">Chrysochloris asiatica</name>
    <name type="common">Cape golden mole</name>
    <dbReference type="NCBI Taxonomy" id="185453"/>
    <lineage>
        <taxon>Eukaryota</taxon>
        <taxon>Metazoa</taxon>
        <taxon>Chordata</taxon>
        <taxon>Craniata</taxon>
        <taxon>Vertebrata</taxon>
        <taxon>Euteleostomi</taxon>
        <taxon>Mammalia</taxon>
        <taxon>Eutheria</taxon>
        <taxon>Afrotheria</taxon>
        <taxon>Chrysochloridae</taxon>
        <taxon>Chrysochlorinae</taxon>
        <taxon>Chrysochloris</taxon>
    </lineage>
</organism>
<dbReference type="FunFam" id="1.20.1110.10:FF:000069">
    <property type="entry name" value="Sodium/potassium-transporting ATPase subunit alpha"/>
    <property type="match status" value="1"/>
</dbReference>
<dbReference type="SFLD" id="SFLDS00003">
    <property type="entry name" value="Haloacid_Dehalogenase"/>
    <property type="match status" value="1"/>
</dbReference>
<evidence type="ECO:0000313" key="23">
    <source>
        <dbReference type="Proteomes" id="UP000504623"/>
    </source>
</evidence>